<evidence type="ECO:0000256" key="1">
    <source>
        <dbReference type="ARBA" id="ARBA00022723"/>
    </source>
</evidence>
<evidence type="ECO:0000256" key="5">
    <source>
        <dbReference type="SAM" id="MobiDB-lite"/>
    </source>
</evidence>
<feature type="compositionally biased region" description="Polar residues" evidence="5">
    <location>
        <begin position="1056"/>
        <end position="1080"/>
    </location>
</feature>
<evidence type="ECO:0000256" key="4">
    <source>
        <dbReference type="PROSITE-ProRule" id="PRU00125"/>
    </source>
</evidence>
<feature type="compositionally biased region" description="Basic and acidic residues" evidence="5">
    <location>
        <begin position="81"/>
        <end position="90"/>
    </location>
</feature>
<feature type="region of interest" description="Disordered" evidence="5">
    <location>
        <begin position="693"/>
        <end position="716"/>
    </location>
</feature>
<feature type="region of interest" description="Disordered" evidence="5">
    <location>
        <begin position="70"/>
        <end position="90"/>
    </location>
</feature>
<feature type="compositionally biased region" description="Polar residues" evidence="5">
    <location>
        <begin position="1027"/>
        <end position="1039"/>
    </location>
</feature>
<feature type="compositionally biased region" description="Polar residues" evidence="5">
    <location>
        <begin position="889"/>
        <end position="899"/>
    </location>
</feature>
<comment type="caution">
    <text evidence="7">The sequence shown here is derived from an EMBL/GenBank/DDBJ whole genome shotgun (WGS) entry which is preliminary data.</text>
</comment>
<evidence type="ECO:0000256" key="3">
    <source>
        <dbReference type="ARBA" id="ARBA00023038"/>
    </source>
</evidence>
<feature type="compositionally biased region" description="Polar residues" evidence="5">
    <location>
        <begin position="836"/>
        <end position="849"/>
    </location>
</feature>
<feature type="domain" description="LIM zinc-binding" evidence="6">
    <location>
        <begin position="292"/>
        <end position="352"/>
    </location>
</feature>
<feature type="compositionally biased region" description="Basic and acidic residues" evidence="5">
    <location>
        <begin position="1040"/>
        <end position="1049"/>
    </location>
</feature>
<keyword evidence="1 4" id="KW-0479">Metal-binding</keyword>
<feature type="region of interest" description="Disordered" evidence="5">
    <location>
        <begin position="947"/>
        <end position="984"/>
    </location>
</feature>
<feature type="compositionally biased region" description="Polar residues" evidence="5">
    <location>
        <begin position="170"/>
        <end position="185"/>
    </location>
</feature>
<dbReference type="GO" id="GO:0046872">
    <property type="term" value="F:metal ion binding"/>
    <property type="evidence" value="ECO:0007669"/>
    <property type="project" value="UniProtKB-KW"/>
</dbReference>
<dbReference type="Pfam" id="PF00412">
    <property type="entry name" value="LIM"/>
    <property type="match status" value="1"/>
</dbReference>
<keyword evidence="3 4" id="KW-0440">LIM domain</keyword>
<feature type="region of interest" description="Disordered" evidence="5">
    <location>
        <begin position="889"/>
        <end position="924"/>
    </location>
</feature>
<dbReference type="EMBL" id="JAHDVG010000474">
    <property type="protein sequence ID" value="KAH1177959.1"/>
    <property type="molecule type" value="Genomic_DNA"/>
</dbReference>
<protein>
    <recommendedName>
        <fullName evidence="6">LIM zinc-binding domain-containing protein</fullName>
    </recommendedName>
</protein>
<dbReference type="Gene3D" id="2.10.110.10">
    <property type="entry name" value="Cysteine Rich Protein"/>
    <property type="match status" value="1"/>
</dbReference>
<dbReference type="InterPro" id="IPR001781">
    <property type="entry name" value="Znf_LIM"/>
</dbReference>
<accession>A0A9D4B273</accession>
<feature type="compositionally biased region" description="Basic and acidic residues" evidence="5">
    <location>
        <begin position="900"/>
        <end position="918"/>
    </location>
</feature>
<keyword evidence="2 4" id="KW-0862">Zinc</keyword>
<feature type="region of interest" description="Disordered" evidence="5">
    <location>
        <begin position="1007"/>
        <end position="1092"/>
    </location>
</feature>
<feature type="compositionally biased region" description="Polar residues" evidence="5">
    <location>
        <begin position="420"/>
        <end position="433"/>
    </location>
</feature>
<evidence type="ECO:0000256" key="2">
    <source>
        <dbReference type="ARBA" id="ARBA00022833"/>
    </source>
</evidence>
<evidence type="ECO:0000313" key="8">
    <source>
        <dbReference type="Proteomes" id="UP000827986"/>
    </source>
</evidence>
<feature type="compositionally biased region" description="Polar residues" evidence="5">
    <location>
        <begin position="460"/>
        <end position="470"/>
    </location>
</feature>
<dbReference type="Proteomes" id="UP000827986">
    <property type="component" value="Unassembled WGS sequence"/>
</dbReference>
<dbReference type="SMART" id="SM00132">
    <property type="entry name" value="LIM"/>
    <property type="match status" value="1"/>
</dbReference>
<keyword evidence="8" id="KW-1185">Reference proteome</keyword>
<feature type="region of interest" description="Disordered" evidence="5">
    <location>
        <begin position="395"/>
        <end position="474"/>
    </location>
</feature>
<dbReference type="SUPFAM" id="SSF57716">
    <property type="entry name" value="Glucocorticoid receptor-like (DNA-binding domain)"/>
    <property type="match status" value="1"/>
</dbReference>
<feature type="region of interest" description="Disordered" evidence="5">
    <location>
        <begin position="662"/>
        <end position="681"/>
    </location>
</feature>
<feature type="region of interest" description="Disordered" evidence="5">
    <location>
        <begin position="1167"/>
        <end position="1203"/>
    </location>
</feature>
<feature type="compositionally biased region" description="Basic and acidic residues" evidence="5">
    <location>
        <begin position="1182"/>
        <end position="1195"/>
    </location>
</feature>
<feature type="compositionally biased region" description="Basic and acidic residues" evidence="5">
    <location>
        <begin position="446"/>
        <end position="459"/>
    </location>
</feature>
<proteinExistence type="predicted"/>
<evidence type="ECO:0000313" key="7">
    <source>
        <dbReference type="EMBL" id="KAH1177959.1"/>
    </source>
</evidence>
<gene>
    <name evidence="7" type="ORF">KIL84_011661</name>
</gene>
<organism evidence="7 8">
    <name type="scientific">Mauremys mutica</name>
    <name type="common">yellowpond turtle</name>
    <dbReference type="NCBI Taxonomy" id="74926"/>
    <lineage>
        <taxon>Eukaryota</taxon>
        <taxon>Metazoa</taxon>
        <taxon>Chordata</taxon>
        <taxon>Craniata</taxon>
        <taxon>Vertebrata</taxon>
        <taxon>Euteleostomi</taxon>
        <taxon>Archelosauria</taxon>
        <taxon>Testudinata</taxon>
        <taxon>Testudines</taxon>
        <taxon>Cryptodira</taxon>
        <taxon>Durocryptodira</taxon>
        <taxon>Testudinoidea</taxon>
        <taxon>Geoemydidae</taxon>
        <taxon>Geoemydinae</taxon>
        <taxon>Mauremys</taxon>
    </lineage>
</organism>
<dbReference type="PROSITE" id="PS50023">
    <property type="entry name" value="LIM_DOMAIN_2"/>
    <property type="match status" value="1"/>
</dbReference>
<feature type="compositionally biased region" description="Polar residues" evidence="5">
    <location>
        <begin position="1308"/>
        <end position="1331"/>
    </location>
</feature>
<feature type="compositionally biased region" description="Polar residues" evidence="5">
    <location>
        <begin position="662"/>
        <end position="680"/>
    </location>
</feature>
<feature type="region of interest" description="Disordered" evidence="5">
    <location>
        <begin position="1"/>
        <end position="25"/>
    </location>
</feature>
<feature type="region of interest" description="Disordered" evidence="5">
    <location>
        <begin position="1308"/>
        <end position="1332"/>
    </location>
</feature>
<feature type="region of interest" description="Disordered" evidence="5">
    <location>
        <begin position="262"/>
        <end position="285"/>
    </location>
</feature>
<feature type="region of interest" description="Disordered" evidence="5">
    <location>
        <begin position="170"/>
        <end position="192"/>
    </location>
</feature>
<evidence type="ECO:0000259" key="6">
    <source>
        <dbReference type="PROSITE" id="PS50023"/>
    </source>
</evidence>
<feature type="region of interest" description="Disordered" evidence="5">
    <location>
        <begin position="824"/>
        <end position="849"/>
    </location>
</feature>
<feature type="compositionally biased region" description="Polar residues" evidence="5">
    <location>
        <begin position="1167"/>
        <end position="1179"/>
    </location>
</feature>
<sequence>MERADKPRQPQSFHAAFGSPGSSSAHRAVALRRNSVSALVARYQNILDCESATSKQDNCKIMVRNVLQQASGGKPALPQGHSDDGSRNKSMENLTFHQTSSTAMNSRRLQTSFNTGKAASTSWLAAFPFATLQTASFSDSFRKTETGSSTVTTTQPLTQGAKPWTELSFSSTQSNSRRQQWSAATSIGKDSARKEVKLPGKSKTPIAQVPDTACDSAPGKRYERTRSILDNTRRILHQGHGKPSSPSVKERSALYLSETAAHAGSLPKSNTTKESAAHPLDSQKASKSMMKEVCSSCLQPISSMECVAANKVLLHQSCFCCKLCKRKLSLHNYTALHEAFYCKVHYKPLVKARGGSKEEKTECKQQDQQVHTMLTPGLGSEPRIRYNRAEKKIVETEKLQPRSFNSHPHLSLGPPDGMRQLSSEFASRNQLRTSCPPLKKSSAEAARNHDKPGKSEGRDTTLNLQTSQAAGSRADGVMLKTHDGKSITEMAVKKKPSLLPRVTFLKEDGQGFSWVKAGGGKGELRDGKKKLGFIEGNVVKAPKGKQGSRVSEKVAVFQQSKPRLESKSVPTTSPLALVPVKPPARGSFISHSKALRATNWASTIAVQADALSTAKFLPKDNKLSVTRSTKGLFNEGNINLSLEIAESVPEIKVNLPELTLSTSSNTQDQQHPEDTGSSPLASHVLGEAETHSVPNMVPECGAGSYISSQHKPEAQIHPAEHDAVNGNETTCLPSKAMTSYTVAGSPELGVLVPLLQTAEQVNEDSKTDSQEFSGNLMPLTYEANVQGCGEDLKSPGAEVEKVKKMQPESKECYEFMAHIPGHISQESKPEGRAISSAGQAGRTNDQTGSYLPEIESQNAYDPLVNSPQGDIFIDNVKLSTRDISGSMDTHLNAASTTGISHEKPSSSEDTKLKSKGQEDTLGQSILHISEPLGKKLEAFRSNEIADQPETHLAGNGNMDVKPQYESESHGTASAPQGMGTRNGHARKDTLAKASSFGKNPFARLFASENKGSTSKKALAGKKKSTKPQSALVTLFGYSSNKERNPKESLTKPSPKLSEQTNNGDQQEPSQTGNSSSQSRQEVNKREEASDAVTQIERAEAAPQDSPQNSGYHVGDGLSESFPHLASTEVLGSNVLLLTPGADSLNNARNLHEAPLEFHDQPDLNMQTAQQGDANCSSLIPSRDSHEESLATKEGRQLSMGPTAAADTRLSLTSEGKHYDTCLHKMENMAGLDDQDSKIKTGTFSTFSQLGMSHKEIDLPLEDRDLLESTTLLLSAGASNFKSTSKNFPGISVTDIQCPADSDMQNLQVKDQPSSNLNSSELYNTSPWQRNDPQLLLKPSSPLLMEEDRLDIDDTHGNRNSELLQQFDLDSKLQVDRDDPFGLGLDTRQPTTDHLHAWGDNFQPMATSTPHVSEPLNDILDTLNTEATVALQQALMTVEECVQAPDLP</sequence>
<name>A0A9D4B273_9SAUR</name>
<reference evidence="7" key="1">
    <citation type="submission" date="2021-09" db="EMBL/GenBank/DDBJ databases">
        <title>The genome of Mauremys mutica provides insights into the evolution of semi-aquatic lifestyle.</title>
        <authorList>
            <person name="Gong S."/>
            <person name="Gao Y."/>
        </authorList>
    </citation>
    <scope>NUCLEOTIDE SEQUENCE</scope>
    <source>
        <strain evidence="7">MM-2020</strain>
        <tissue evidence="7">Muscle</tissue>
    </source>
</reference>
<dbReference type="PANTHER" id="PTHR24206">
    <property type="entry name" value="OS06G0237300 PROTEIN"/>
    <property type="match status" value="1"/>
</dbReference>